<accession>A0A5M8RHR0</accession>
<gene>
    <name evidence="1" type="ORF">DX927_23375</name>
</gene>
<protein>
    <submittedName>
        <fullName evidence="1">Uncharacterized protein</fullName>
    </submittedName>
</protein>
<organism evidence="1 2">
    <name type="scientific">Bacillus swezeyi</name>
    <dbReference type="NCBI Taxonomy" id="1925020"/>
    <lineage>
        <taxon>Bacteria</taxon>
        <taxon>Bacillati</taxon>
        <taxon>Bacillota</taxon>
        <taxon>Bacilli</taxon>
        <taxon>Bacillales</taxon>
        <taxon>Bacillaceae</taxon>
        <taxon>Bacillus</taxon>
    </lineage>
</organism>
<dbReference type="AlphaFoldDB" id="A0A5M8RHR0"/>
<evidence type="ECO:0000313" key="2">
    <source>
        <dbReference type="Proteomes" id="UP000324326"/>
    </source>
</evidence>
<name>A0A5M8RHR0_9BACI</name>
<dbReference type="Proteomes" id="UP000324326">
    <property type="component" value="Unassembled WGS sequence"/>
</dbReference>
<reference evidence="1 2" key="1">
    <citation type="submission" date="2018-08" db="EMBL/GenBank/DDBJ databases">
        <title>Bacillus phenotypic plasticity.</title>
        <authorList>
            <person name="Hurtado E."/>
        </authorList>
    </citation>
    <scope>NUCLEOTIDE SEQUENCE [LARGE SCALE GENOMIC DNA]</scope>
    <source>
        <strain evidence="1 2">427</strain>
    </source>
</reference>
<evidence type="ECO:0000313" key="1">
    <source>
        <dbReference type="EMBL" id="KAA6446988.1"/>
    </source>
</evidence>
<comment type="caution">
    <text evidence="1">The sequence shown here is derived from an EMBL/GenBank/DDBJ whole genome shotgun (WGS) entry which is preliminary data.</text>
</comment>
<sequence>MFLCVLNGDYLSWNAIQRLCVKALNIQYGNGVLIVVRDRESLSHGEGEQFICLSQNWKGA</sequence>
<proteinExistence type="predicted"/>
<dbReference type="EMBL" id="QSND01000007">
    <property type="protein sequence ID" value="KAA6446988.1"/>
    <property type="molecule type" value="Genomic_DNA"/>
</dbReference>